<evidence type="ECO:0000313" key="2">
    <source>
        <dbReference type="Proteomes" id="UP000814140"/>
    </source>
</evidence>
<sequence length="297" mass="32446">MIPSDRLEFAFTTSADCSKIPRVPLADSTLGVHKVSQPQLLTHRIVVPPQPTDSSTGGSQKLPLAAWESLYPAGSISPSSPIKGGFGFYLSGPEAFKAASADAREVIMGYEVMFEESWEWVKGGKLPGIFGGIGNAAYGCSGGRKDERCKCFDLRLMWRANGLGELYAYLPLDPTNTARLLAVPPFSHQNPDYGFSVGRGAWRFTSGKWIKVATRIKMNDVGQENGEVEVYIDGESVIRIEGLVLRDDPASYVQGLHFQTFFGGHSADWASPKDQRAWFTSVSGAVIRDCGRTRDEL</sequence>
<dbReference type="Proteomes" id="UP000814140">
    <property type="component" value="Unassembled WGS sequence"/>
</dbReference>
<gene>
    <name evidence="1" type="ORF">BV25DRAFT_1826137</name>
</gene>
<reference evidence="1" key="1">
    <citation type="submission" date="2021-03" db="EMBL/GenBank/DDBJ databases">
        <authorList>
            <consortium name="DOE Joint Genome Institute"/>
            <person name="Ahrendt S."/>
            <person name="Looney B.P."/>
            <person name="Miyauchi S."/>
            <person name="Morin E."/>
            <person name="Drula E."/>
            <person name="Courty P.E."/>
            <person name="Chicoki N."/>
            <person name="Fauchery L."/>
            <person name="Kohler A."/>
            <person name="Kuo A."/>
            <person name="Labutti K."/>
            <person name="Pangilinan J."/>
            <person name="Lipzen A."/>
            <person name="Riley R."/>
            <person name="Andreopoulos W."/>
            <person name="He G."/>
            <person name="Johnson J."/>
            <person name="Barry K.W."/>
            <person name="Grigoriev I.V."/>
            <person name="Nagy L."/>
            <person name="Hibbett D."/>
            <person name="Henrissat B."/>
            <person name="Matheny P.B."/>
            <person name="Labbe J."/>
            <person name="Martin F."/>
        </authorList>
    </citation>
    <scope>NUCLEOTIDE SEQUENCE</scope>
    <source>
        <strain evidence="1">HHB10654</strain>
    </source>
</reference>
<protein>
    <submittedName>
        <fullName evidence="1">Polysaccharide lyase family 14 protein</fullName>
    </submittedName>
</protein>
<evidence type="ECO:0000313" key="1">
    <source>
        <dbReference type="EMBL" id="KAI0061853.1"/>
    </source>
</evidence>
<keyword evidence="1" id="KW-0456">Lyase</keyword>
<organism evidence="1 2">
    <name type="scientific">Artomyces pyxidatus</name>
    <dbReference type="NCBI Taxonomy" id="48021"/>
    <lineage>
        <taxon>Eukaryota</taxon>
        <taxon>Fungi</taxon>
        <taxon>Dikarya</taxon>
        <taxon>Basidiomycota</taxon>
        <taxon>Agaricomycotina</taxon>
        <taxon>Agaricomycetes</taxon>
        <taxon>Russulales</taxon>
        <taxon>Auriscalpiaceae</taxon>
        <taxon>Artomyces</taxon>
    </lineage>
</organism>
<accession>A0ACB8T167</accession>
<dbReference type="EMBL" id="MU277210">
    <property type="protein sequence ID" value="KAI0061853.1"/>
    <property type="molecule type" value="Genomic_DNA"/>
</dbReference>
<keyword evidence="2" id="KW-1185">Reference proteome</keyword>
<reference evidence="1" key="2">
    <citation type="journal article" date="2022" name="New Phytol.">
        <title>Evolutionary transition to the ectomycorrhizal habit in the genomes of a hyperdiverse lineage of mushroom-forming fungi.</title>
        <authorList>
            <person name="Looney B."/>
            <person name="Miyauchi S."/>
            <person name="Morin E."/>
            <person name="Drula E."/>
            <person name="Courty P.E."/>
            <person name="Kohler A."/>
            <person name="Kuo A."/>
            <person name="LaButti K."/>
            <person name="Pangilinan J."/>
            <person name="Lipzen A."/>
            <person name="Riley R."/>
            <person name="Andreopoulos W."/>
            <person name="He G."/>
            <person name="Johnson J."/>
            <person name="Nolan M."/>
            <person name="Tritt A."/>
            <person name="Barry K.W."/>
            <person name="Grigoriev I.V."/>
            <person name="Nagy L.G."/>
            <person name="Hibbett D."/>
            <person name="Henrissat B."/>
            <person name="Matheny P.B."/>
            <person name="Labbe J."/>
            <person name="Martin F.M."/>
        </authorList>
    </citation>
    <scope>NUCLEOTIDE SEQUENCE</scope>
    <source>
        <strain evidence="1">HHB10654</strain>
    </source>
</reference>
<name>A0ACB8T167_9AGAM</name>
<comment type="caution">
    <text evidence="1">The sequence shown here is derived from an EMBL/GenBank/DDBJ whole genome shotgun (WGS) entry which is preliminary data.</text>
</comment>
<proteinExistence type="predicted"/>